<name>A0A3B1AEB9_9ZZZZ</name>
<accession>A0A3B1AEB9</accession>
<organism evidence="2">
    <name type="scientific">hydrothermal vent metagenome</name>
    <dbReference type="NCBI Taxonomy" id="652676"/>
    <lineage>
        <taxon>unclassified sequences</taxon>
        <taxon>metagenomes</taxon>
        <taxon>ecological metagenomes</taxon>
    </lineage>
</organism>
<evidence type="ECO:0000313" key="2">
    <source>
        <dbReference type="EMBL" id="VAW96639.1"/>
    </source>
</evidence>
<dbReference type="AlphaFoldDB" id="A0A3B1AEB9"/>
<dbReference type="EMBL" id="UOFT01000053">
    <property type="protein sequence ID" value="VAW96639.1"/>
    <property type="molecule type" value="Genomic_DNA"/>
</dbReference>
<gene>
    <name evidence="2" type="ORF">MNBD_GAMMA23-778</name>
</gene>
<reference evidence="2" key="1">
    <citation type="submission" date="2018-06" db="EMBL/GenBank/DDBJ databases">
        <authorList>
            <person name="Zhirakovskaya E."/>
        </authorList>
    </citation>
    <scope>NUCLEOTIDE SEQUENCE</scope>
</reference>
<proteinExistence type="predicted"/>
<sequence>MKESEKAKRITGVKPKRVKIGMDWEGAVGKALDKKRPKYGWPKEEKDKK</sequence>
<evidence type="ECO:0000256" key="1">
    <source>
        <dbReference type="SAM" id="MobiDB-lite"/>
    </source>
</evidence>
<protein>
    <submittedName>
        <fullName evidence="2">Uncharacterized protein</fullName>
    </submittedName>
</protein>
<feature type="region of interest" description="Disordered" evidence="1">
    <location>
        <begin position="27"/>
        <end position="49"/>
    </location>
</feature>